<sequence>MGGRRAGLPFDGTPGLAHRRVGRATVTVEVVHWNPPRPVFSGRMGRLIPVKRPIGNFGDLLGPMIVERMRERLGLAVAVGLPDRRLLSVGSILHYARNFDVVWGSGINGKVEPQWGCIDTLDIRAVRGPRTRARLIENGFAVPEVYGDPALLVPELFPELADWAAEPKRYPLTIIPNLHDLAELRGRPNVISPRAPVWRVLERIARSELVVGSSLHGIIVAEALGVPARLVAPAREDLMKYRDYFEATGRDVLPLALTVDAAITAGGAMGLIWNPAPLRDAFPADLWPSAL</sequence>
<dbReference type="Pfam" id="PF04230">
    <property type="entry name" value="PS_pyruv_trans"/>
    <property type="match status" value="1"/>
</dbReference>
<keyword evidence="3" id="KW-1185">Reference proteome</keyword>
<evidence type="ECO:0000313" key="3">
    <source>
        <dbReference type="Proteomes" id="UP000282460"/>
    </source>
</evidence>
<dbReference type="GO" id="GO:0016740">
    <property type="term" value="F:transferase activity"/>
    <property type="evidence" value="ECO:0007669"/>
    <property type="project" value="UniProtKB-KW"/>
</dbReference>
<gene>
    <name evidence="2" type="ORF">D9V28_12345</name>
</gene>
<dbReference type="AlphaFoldDB" id="A0A3L7IX59"/>
<keyword evidence="2" id="KW-0808">Transferase</keyword>
<evidence type="ECO:0000259" key="1">
    <source>
        <dbReference type="Pfam" id="PF04230"/>
    </source>
</evidence>
<comment type="caution">
    <text evidence="2">The sequence shown here is derived from an EMBL/GenBank/DDBJ whole genome shotgun (WGS) entry which is preliminary data.</text>
</comment>
<accession>A0A3L7IX59</accession>
<name>A0A3L7IX59_9MICO</name>
<dbReference type="OrthoDB" id="9803627at2"/>
<proteinExistence type="predicted"/>
<dbReference type="EMBL" id="RCWJ01000003">
    <property type="protein sequence ID" value="RLQ82735.1"/>
    <property type="molecule type" value="Genomic_DNA"/>
</dbReference>
<dbReference type="Proteomes" id="UP000282460">
    <property type="component" value="Unassembled WGS sequence"/>
</dbReference>
<organism evidence="2 3">
    <name type="scientific">Mycetocola zhadangensis</name>
    <dbReference type="NCBI Taxonomy" id="1164595"/>
    <lineage>
        <taxon>Bacteria</taxon>
        <taxon>Bacillati</taxon>
        <taxon>Actinomycetota</taxon>
        <taxon>Actinomycetes</taxon>
        <taxon>Micrococcales</taxon>
        <taxon>Microbacteriaceae</taxon>
        <taxon>Mycetocola</taxon>
    </lineage>
</organism>
<dbReference type="InterPro" id="IPR007345">
    <property type="entry name" value="Polysacch_pyruvyl_Trfase"/>
</dbReference>
<feature type="domain" description="Polysaccharide pyruvyl transferase" evidence="1">
    <location>
        <begin position="100"/>
        <end position="232"/>
    </location>
</feature>
<reference evidence="2 3" key="1">
    <citation type="submission" date="2018-10" db="EMBL/GenBank/DDBJ databases">
        <authorList>
            <person name="Li J."/>
        </authorList>
    </citation>
    <scope>NUCLEOTIDE SEQUENCE [LARGE SCALE GENOMIC DNA]</scope>
    <source>
        <strain evidence="2 3">ZD1-4</strain>
    </source>
</reference>
<protein>
    <submittedName>
        <fullName evidence="2">Polysaccharide pyruvyl transferase family protein</fullName>
    </submittedName>
</protein>
<evidence type="ECO:0000313" key="2">
    <source>
        <dbReference type="EMBL" id="RLQ82735.1"/>
    </source>
</evidence>